<sequence>MKWLNRMIVLSGFLIHNGNDAIAQTNYSLQQALQVAKAHNLSLKTESYNKEIAASDVVTAGLRPNLTLNNQTLQLLQPSHYAPNTNFVNSKNRQNWWQLTKTFQVAGQRDNKIDLANKNVALTASGYQESERQLFYDVASKWLENWTAQKQLDILNVAKNNTDSLLNINQLKYKNQVINQTDLFRTELLSKQYALQLKTARQEIAIKQKELKLLLGIEDSIGIDMSDNFGYYVSSDLDSLLSQSGNMRTDIVAAKSLIDVSNSNIKLQKSLAYPQPEIGLIWNPQNGIHYMGVYATIDLPFFNRNQGEIRKAQVQKEQAEMNLTTVQKSLQSEVAVAYSNYRNQLDNIQKFQPILQQSQNILDNVKYAYIKGGTTIIDFLEAQRSWLDNQQQYYDALEQYRQSYIQLIYTTGLINQLAI</sequence>
<reference evidence="3 4" key="1">
    <citation type="submission" date="2022-12" db="EMBL/GenBank/DDBJ databases">
        <title>Chitinophagaceae gen. sp. nov., a new member of the family Chitinophagaceae, isolated from soil in a chemical factory.</title>
        <authorList>
            <person name="Ke Z."/>
        </authorList>
    </citation>
    <scope>NUCLEOTIDE SEQUENCE [LARGE SCALE GENOMIC DNA]</scope>
    <source>
        <strain evidence="3 4">LY-5</strain>
    </source>
</reference>
<evidence type="ECO:0000256" key="2">
    <source>
        <dbReference type="SAM" id="Coils"/>
    </source>
</evidence>
<evidence type="ECO:0000256" key="1">
    <source>
        <dbReference type="ARBA" id="ARBA00007613"/>
    </source>
</evidence>
<organism evidence="3 4">
    <name type="scientific">Polluticaenibacter yanchengensis</name>
    <dbReference type="NCBI Taxonomy" id="3014562"/>
    <lineage>
        <taxon>Bacteria</taxon>
        <taxon>Pseudomonadati</taxon>
        <taxon>Bacteroidota</taxon>
        <taxon>Chitinophagia</taxon>
        <taxon>Chitinophagales</taxon>
        <taxon>Chitinophagaceae</taxon>
        <taxon>Polluticaenibacter</taxon>
    </lineage>
</organism>
<dbReference type="Proteomes" id="UP001210231">
    <property type="component" value="Unassembled WGS sequence"/>
</dbReference>
<dbReference type="PANTHER" id="PTHR30203">
    <property type="entry name" value="OUTER MEMBRANE CATION EFFLUX PROTEIN"/>
    <property type="match status" value="1"/>
</dbReference>
<comment type="caution">
    <text evidence="3">The sequence shown here is derived from an EMBL/GenBank/DDBJ whole genome shotgun (WGS) entry which is preliminary data.</text>
</comment>
<comment type="similarity">
    <text evidence="1">Belongs to the outer membrane factor (OMF) (TC 1.B.17) family.</text>
</comment>
<feature type="coiled-coil region" evidence="2">
    <location>
        <begin position="302"/>
        <end position="329"/>
    </location>
</feature>
<evidence type="ECO:0000313" key="3">
    <source>
        <dbReference type="EMBL" id="MDA3616335.1"/>
    </source>
</evidence>
<proteinExistence type="inferred from homology"/>
<dbReference type="PANTHER" id="PTHR30203:SF24">
    <property type="entry name" value="BLR4935 PROTEIN"/>
    <property type="match status" value="1"/>
</dbReference>
<name>A0ABT4UNL0_9BACT</name>
<evidence type="ECO:0000313" key="4">
    <source>
        <dbReference type="Proteomes" id="UP001210231"/>
    </source>
</evidence>
<dbReference type="InterPro" id="IPR003423">
    <property type="entry name" value="OMP_efflux"/>
</dbReference>
<dbReference type="SUPFAM" id="SSF56954">
    <property type="entry name" value="Outer membrane efflux proteins (OEP)"/>
    <property type="match status" value="1"/>
</dbReference>
<protein>
    <submittedName>
        <fullName evidence="3">TolC family protein</fullName>
    </submittedName>
</protein>
<dbReference type="Gene3D" id="1.20.1600.10">
    <property type="entry name" value="Outer membrane efflux proteins (OEP)"/>
    <property type="match status" value="1"/>
</dbReference>
<dbReference type="Pfam" id="PF02321">
    <property type="entry name" value="OEP"/>
    <property type="match status" value="1"/>
</dbReference>
<dbReference type="EMBL" id="JAQGEF010000028">
    <property type="protein sequence ID" value="MDA3616335.1"/>
    <property type="molecule type" value="Genomic_DNA"/>
</dbReference>
<dbReference type="RefSeq" id="WP_407032664.1">
    <property type="nucleotide sequence ID" value="NZ_JAQGEF010000028.1"/>
</dbReference>
<accession>A0ABT4UNL0</accession>
<dbReference type="InterPro" id="IPR010131">
    <property type="entry name" value="MdtP/NodT-like"/>
</dbReference>
<keyword evidence="4" id="KW-1185">Reference proteome</keyword>
<gene>
    <name evidence="3" type="ORF">O3P16_16075</name>
</gene>
<keyword evidence="2" id="KW-0175">Coiled coil</keyword>